<dbReference type="Proteomes" id="UP001474181">
    <property type="component" value="Unassembled WGS sequence"/>
</dbReference>
<organism evidence="1 2">
    <name type="scientific">Streptomyces hyaluromycini</name>
    <dbReference type="NCBI Taxonomy" id="1377993"/>
    <lineage>
        <taxon>Bacteria</taxon>
        <taxon>Bacillati</taxon>
        <taxon>Actinomycetota</taxon>
        <taxon>Actinomycetes</taxon>
        <taxon>Kitasatosporales</taxon>
        <taxon>Streptomycetaceae</taxon>
        <taxon>Streptomyces</taxon>
    </lineage>
</organism>
<accession>A0ABV1XB42</accession>
<dbReference type="RefSeq" id="WP_350789793.1">
    <property type="nucleotide sequence ID" value="NZ_JBEPEK010000561.1"/>
</dbReference>
<evidence type="ECO:0000313" key="2">
    <source>
        <dbReference type="Proteomes" id="UP001474181"/>
    </source>
</evidence>
<evidence type="ECO:0000313" key="1">
    <source>
        <dbReference type="EMBL" id="MER7186260.1"/>
    </source>
</evidence>
<keyword evidence="2" id="KW-1185">Reference proteome</keyword>
<proteinExistence type="predicted"/>
<sequence>MLGNTPPWNHSGHHGSIDWIQWEIRAAADPRHAEGRQVAFYAGDDAGAKAAVADVLSSFGFAALDLGGLRDGGRLMQLDGPLSGRHLLLQDVG</sequence>
<gene>
    <name evidence="1" type="ORF">ABT404_43540</name>
</gene>
<protein>
    <submittedName>
        <fullName evidence="1">Uncharacterized protein</fullName>
    </submittedName>
</protein>
<reference evidence="1 2" key="1">
    <citation type="submission" date="2024-06" db="EMBL/GenBank/DDBJ databases">
        <title>The Natural Products Discovery Center: Release of the First 8490 Sequenced Strains for Exploring Actinobacteria Biosynthetic Diversity.</title>
        <authorList>
            <person name="Kalkreuter E."/>
            <person name="Kautsar S.A."/>
            <person name="Yang D."/>
            <person name="Bader C.D."/>
            <person name="Teijaro C.N."/>
            <person name="Fluegel L."/>
            <person name="Davis C.M."/>
            <person name="Simpson J.R."/>
            <person name="Lauterbach L."/>
            <person name="Steele A.D."/>
            <person name="Gui C."/>
            <person name="Meng S."/>
            <person name="Li G."/>
            <person name="Viehrig K."/>
            <person name="Ye F."/>
            <person name="Su P."/>
            <person name="Kiefer A.F."/>
            <person name="Nichols A."/>
            <person name="Cepeda A.J."/>
            <person name="Yan W."/>
            <person name="Fan B."/>
            <person name="Jiang Y."/>
            <person name="Adhikari A."/>
            <person name="Zheng C.-J."/>
            <person name="Schuster L."/>
            <person name="Cowan T.M."/>
            <person name="Smanski M.J."/>
            <person name="Chevrette M.G."/>
            <person name="De Carvalho L.P.S."/>
            <person name="Shen B."/>
        </authorList>
    </citation>
    <scope>NUCLEOTIDE SEQUENCE [LARGE SCALE GENOMIC DNA]</scope>
    <source>
        <strain evidence="1 2">NPDC000234</strain>
    </source>
</reference>
<dbReference type="EMBL" id="JBEPEK010000561">
    <property type="protein sequence ID" value="MER7186260.1"/>
    <property type="molecule type" value="Genomic_DNA"/>
</dbReference>
<name>A0ABV1XB42_9ACTN</name>
<dbReference type="Gene3D" id="3.40.50.720">
    <property type="entry name" value="NAD(P)-binding Rossmann-like Domain"/>
    <property type="match status" value="1"/>
</dbReference>
<comment type="caution">
    <text evidence="1">The sequence shown here is derived from an EMBL/GenBank/DDBJ whole genome shotgun (WGS) entry which is preliminary data.</text>
</comment>